<dbReference type="GO" id="GO:0007033">
    <property type="term" value="P:vacuole organization"/>
    <property type="evidence" value="ECO:0007669"/>
    <property type="project" value="TreeGrafter"/>
</dbReference>
<dbReference type="EMBL" id="KB206169">
    <property type="protein sequence ID" value="ELP94904.1"/>
    <property type="molecule type" value="Genomic_DNA"/>
</dbReference>
<dbReference type="PROSITE" id="PS50089">
    <property type="entry name" value="ZF_RING_2"/>
    <property type="match status" value="1"/>
</dbReference>
<dbReference type="PANTHER" id="PTHR23323:SF26">
    <property type="entry name" value="VACUOLAR PROTEIN SORTING-ASSOCIATED PROTEIN 18 HOMOLOG"/>
    <property type="match status" value="1"/>
</dbReference>
<evidence type="ECO:0000256" key="3">
    <source>
        <dbReference type="ARBA" id="ARBA00022833"/>
    </source>
</evidence>
<keyword evidence="3" id="KW-0862">Zinc</keyword>
<dbReference type="GO" id="GO:0030897">
    <property type="term" value="C:HOPS complex"/>
    <property type="evidence" value="ECO:0007669"/>
    <property type="project" value="TreeGrafter"/>
</dbReference>
<gene>
    <name evidence="6" type="ORF">EIN_249480</name>
</gene>
<dbReference type="GO" id="GO:0005768">
    <property type="term" value="C:endosome"/>
    <property type="evidence" value="ECO:0007669"/>
    <property type="project" value="TreeGrafter"/>
</dbReference>
<reference evidence="6 7" key="1">
    <citation type="submission" date="2012-10" db="EMBL/GenBank/DDBJ databases">
        <authorList>
            <person name="Zafar N."/>
            <person name="Inman J."/>
            <person name="Hall N."/>
            <person name="Lorenzi H."/>
            <person name="Caler E."/>
        </authorList>
    </citation>
    <scope>NUCLEOTIDE SEQUENCE [LARGE SCALE GENOMIC DNA]</scope>
    <source>
        <strain evidence="6 7">IP1</strain>
    </source>
</reference>
<dbReference type="PANTHER" id="PTHR23323">
    <property type="entry name" value="VACUOLAR PROTEIN SORTING-ASSOCIATED PROTEIN"/>
    <property type="match status" value="1"/>
</dbReference>
<feature type="non-terminal residue" evidence="6">
    <location>
        <position position="1"/>
    </location>
</feature>
<evidence type="ECO:0000256" key="4">
    <source>
        <dbReference type="PROSITE-ProRule" id="PRU00175"/>
    </source>
</evidence>
<dbReference type="GeneID" id="14893901"/>
<dbReference type="Proteomes" id="UP000014680">
    <property type="component" value="Unassembled WGS sequence"/>
</dbReference>
<dbReference type="GO" id="GO:0006904">
    <property type="term" value="P:vesicle docking involved in exocytosis"/>
    <property type="evidence" value="ECO:0007669"/>
    <property type="project" value="TreeGrafter"/>
</dbReference>
<dbReference type="GO" id="GO:0030674">
    <property type="term" value="F:protein-macromolecule adaptor activity"/>
    <property type="evidence" value="ECO:0007669"/>
    <property type="project" value="TreeGrafter"/>
</dbReference>
<evidence type="ECO:0000313" key="7">
    <source>
        <dbReference type="Proteomes" id="UP000014680"/>
    </source>
</evidence>
<sequence>DVLKEKKRIVEILKSNEIMKDKKIGIHKNIIRYFLLIHGDEKLFEEYCFLSEDVEGYIERQVVLRQYTNVYNTLSALLEGRSEFFQEKGDKSVQCRIGQKMLEKFFNVLFCGDRSGVLSFLQDVEFALFPSLFTALSTIENEDSMTFSLNLLTKIEERGGFDEKLCLYVFWELLRKSDDKTLLQFLQKNEMHMEGVVSLPPKGVFVNHKRSYLYIMTQKAMTEEMIQTGIELILEEGSAKDAENCLLWCNTLDQTIKDQINGLTLKDVYTQIVMKSAIQVLPQNIIIDLVKNFKIPISLVIDILPETWESTNIVEMLTEAIVVHGKEVSKMMGEIEKTIEISQSSYEFSKEMFLVGEYCDLCKKRVIESDCVVFGCGHTFHVICIKNEFIKNKTQYAQVHKDSVDDECPLCGIHQIDLISLPYDKDARDWEL</sequence>
<dbReference type="InterPro" id="IPR001841">
    <property type="entry name" value="Znf_RING"/>
</dbReference>
<evidence type="ECO:0000256" key="2">
    <source>
        <dbReference type="ARBA" id="ARBA00022771"/>
    </source>
</evidence>
<dbReference type="Gene3D" id="3.30.40.10">
    <property type="entry name" value="Zinc/RING finger domain, C3HC4 (zinc finger)"/>
    <property type="match status" value="1"/>
</dbReference>
<dbReference type="KEGG" id="eiv:EIN_249480"/>
<proteinExistence type="predicted"/>
<dbReference type="InterPro" id="IPR013083">
    <property type="entry name" value="Znf_RING/FYVE/PHD"/>
</dbReference>
<accession>A0A0A1UGH3</accession>
<dbReference type="GO" id="GO:0007032">
    <property type="term" value="P:endosome organization"/>
    <property type="evidence" value="ECO:0007669"/>
    <property type="project" value="TreeGrafter"/>
</dbReference>
<dbReference type="SUPFAM" id="SSF57850">
    <property type="entry name" value="RING/U-box"/>
    <property type="match status" value="1"/>
</dbReference>
<dbReference type="VEuPathDB" id="AmoebaDB:EIN_249480"/>
<evidence type="ECO:0000259" key="5">
    <source>
        <dbReference type="PROSITE" id="PS50089"/>
    </source>
</evidence>
<dbReference type="GO" id="GO:0048284">
    <property type="term" value="P:organelle fusion"/>
    <property type="evidence" value="ECO:0007669"/>
    <property type="project" value="TreeGrafter"/>
</dbReference>
<dbReference type="RefSeq" id="XP_004261675.1">
    <property type="nucleotide sequence ID" value="XM_004261627.1"/>
</dbReference>
<protein>
    <recommendedName>
        <fullName evidence="5">RING-type domain-containing protein</fullName>
    </recommendedName>
</protein>
<dbReference type="AlphaFoldDB" id="A0A0A1UGH3"/>
<organism evidence="6 7">
    <name type="scientific">Entamoeba invadens IP1</name>
    <dbReference type="NCBI Taxonomy" id="370355"/>
    <lineage>
        <taxon>Eukaryota</taxon>
        <taxon>Amoebozoa</taxon>
        <taxon>Evosea</taxon>
        <taxon>Archamoebae</taxon>
        <taxon>Mastigamoebida</taxon>
        <taxon>Entamoebidae</taxon>
        <taxon>Entamoeba</taxon>
    </lineage>
</organism>
<dbReference type="SMART" id="SM00184">
    <property type="entry name" value="RING"/>
    <property type="match status" value="1"/>
</dbReference>
<keyword evidence="1" id="KW-0479">Metal-binding</keyword>
<keyword evidence="2 4" id="KW-0863">Zinc-finger</keyword>
<keyword evidence="7" id="KW-1185">Reference proteome</keyword>
<name>A0A0A1UGH3_ENTIV</name>
<dbReference type="GO" id="GO:0008270">
    <property type="term" value="F:zinc ion binding"/>
    <property type="evidence" value="ECO:0007669"/>
    <property type="project" value="UniProtKB-KW"/>
</dbReference>
<evidence type="ECO:0000256" key="1">
    <source>
        <dbReference type="ARBA" id="ARBA00022723"/>
    </source>
</evidence>
<evidence type="ECO:0000313" key="6">
    <source>
        <dbReference type="EMBL" id="ELP94904.1"/>
    </source>
</evidence>
<dbReference type="OrthoDB" id="26345at2759"/>
<feature type="domain" description="RING-type" evidence="5">
    <location>
        <begin position="359"/>
        <end position="411"/>
    </location>
</feature>